<comment type="caution">
    <text evidence="1">The sequence shown here is derived from an EMBL/GenBank/DDBJ whole genome shotgun (WGS) entry which is preliminary data.</text>
</comment>
<protein>
    <submittedName>
        <fullName evidence="1">Uncharacterized protein</fullName>
    </submittedName>
</protein>
<evidence type="ECO:0000313" key="1">
    <source>
        <dbReference type="EMBL" id="KAK2029165.1"/>
    </source>
</evidence>
<name>A0AAD9HHE4_9PEZI</name>
<proteinExistence type="predicted"/>
<evidence type="ECO:0000313" key="2">
    <source>
        <dbReference type="Proteomes" id="UP001232148"/>
    </source>
</evidence>
<reference evidence="1" key="1">
    <citation type="submission" date="2021-06" db="EMBL/GenBank/DDBJ databases">
        <title>Comparative genomics, transcriptomics and evolutionary studies reveal genomic signatures of adaptation to plant cell wall in hemibiotrophic fungi.</title>
        <authorList>
            <consortium name="DOE Joint Genome Institute"/>
            <person name="Baroncelli R."/>
            <person name="Diaz J.F."/>
            <person name="Benocci T."/>
            <person name="Peng M."/>
            <person name="Battaglia E."/>
            <person name="Haridas S."/>
            <person name="Andreopoulos W."/>
            <person name="Labutti K."/>
            <person name="Pangilinan J."/>
            <person name="Floch G.L."/>
            <person name="Makela M.R."/>
            <person name="Henrissat B."/>
            <person name="Grigoriev I.V."/>
            <person name="Crouch J.A."/>
            <person name="De Vries R.P."/>
            <person name="Sukno S.A."/>
            <person name="Thon M.R."/>
        </authorList>
    </citation>
    <scope>NUCLEOTIDE SEQUENCE</scope>
    <source>
        <strain evidence="1">MAFF235873</strain>
    </source>
</reference>
<accession>A0AAD9HHE4</accession>
<dbReference type="Proteomes" id="UP001232148">
    <property type="component" value="Unassembled WGS sequence"/>
</dbReference>
<dbReference type="EMBL" id="MU842867">
    <property type="protein sequence ID" value="KAK2029165.1"/>
    <property type="molecule type" value="Genomic_DNA"/>
</dbReference>
<keyword evidence="2" id="KW-1185">Reference proteome</keyword>
<sequence>MRFDQPAKGLQGTDTQMSVQVSSMTCARGDCEHKCICGQVRQPRCMLRSQWTNGQFA</sequence>
<organism evidence="1 2">
    <name type="scientific">Colletotrichum zoysiae</name>
    <dbReference type="NCBI Taxonomy" id="1216348"/>
    <lineage>
        <taxon>Eukaryota</taxon>
        <taxon>Fungi</taxon>
        <taxon>Dikarya</taxon>
        <taxon>Ascomycota</taxon>
        <taxon>Pezizomycotina</taxon>
        <taxon>Sordariomycetes</taxon>
        <taxon>Hypocreomycetidae</taxon>
        <taxon>Glomerellales</taxon>
        <taxon>Glomerellaceae</taxon>
        <taxon>Colletotrichum</taxon>
        <taxon>Colletotrichum graminicola species complex</taxon>
    </lineage>
</organism>
<dbReference type="AlphaFoldDB" id="A0AAD9HHE4"/>
<gene>
    <name evidence="1" type="ORF">LX32DRAFT_375388</name>
</gene>